<keyword evidence="3" id="KW-0804">Transcription</keyword>
<dbReference type="InterPro" id="IPR016032">
    <property type="entry name" value="Sig_transdc_resp-reg_C-effctor"/>
</dbReference>
<dbReference type="GO" id="GO:0006355">
    <property type="term" value="P:regulation of DNA-templated transcription"/>
    <property type="evidence" value="ECO:0007669"/>
    <property type="project" value="InterPro"/>
</dbReference>
<evidence type="ECO:0000313" key="5">
    <source>
        <dbReference type="EMBL" id="AII08103.1"/>
    </source>
</evidence>
<gene>
    <name evidence="5" type="ORF">EP51_27140</name>
</gene>
<sequence length="374" mass="40666">MAESLLPHVRDQISRAAADQLDWVGYSARMSEALRTVIPHDRCCWHTVDPGTILFTGSVNRNVGCSGSWLAHYEYEVEDVDKWAFLAHSGRLAGALSLDTHGDLSRSARHRSHEAYGIGDELRVSLVSDGVYWGAAAFLRDAGAPWYTAEHVCAIAALAPALATGLRHSMLHEVEAAVTTVDYGPGVVVFDAVGNPESVSPAAERWIDEIVEVPAPSTPFESKVVQAIAARARAIEPGTDPLELAARSRVRTRSGAWLLLYGTRLSGVEDGRTAVIIQPATPHEIAPVIAMAYGLSQRECHLTALCVQGRSTREMAHAMSLSVYTIQDHMKSIFDKTGVRSRGELVGQIFLEHYAPRWELAASPPSGWWAKGIN</sequence>
<dbReference type="Gene3D" id="1.10.10.10">
    <property type="entry name" value="Winged helix-like DNA-binding domain superfamily/Winged helix DNA-binding domain"/>
    <property type="match status" value="1"/>
</dbReference>
<dbReference type="RefSeq" id="WP_128640949.1">
    <property type="nucleotide sequence ID" value="NZ_CP008947.1"/>
</dbReference>
<evidence type="ECO:0000313" key="6">
    <source>
        <dbReference type="Proteomes" id="UP000028488"/>
    </source>
</evidence>
<dbReference type="SMART" id="SM00421">
    <property type="entry name" value="HTH_LUXR"/>
    <property type="match status" value="1"/>
</dbReference>
<organism evidence="5 6">
    <name type="scientific">Rhodococcus opacus</name>
    <name type="common">Nocardia opaca</name>
    <dbReference type="NCBI Taxonomy" id="37919"/>
    <lineage>
        <taxon>Bacteria</taxon>
        <taxon>Bacillati</taxon>
        <taxon>Actinomycetota</taxon>
        <taxon>Actinomycetes</taxon>
        <taxon>Mycobacteriales</taxon>
        <taxon>Nocardiaceae</taxon>
        <taxon>Rhodococcus</taxon>
    </lineage>
</organism>
<name>A0A076ESG8_RHOOP</name>
<dbReference type="AlphaFoldDB" id="A0A076ESG8"/>
<dbReference type="Proteomes" id="UP000028488">
    <property type="component" value="Chromosome"/>
</dbReference>
<evidence type="ECO:0000256" key="3">
    <source>
        <dbReference type="ARBA" id="ARBA00023163"/>
    </source>
</evidence>
<dbReference type="PRINTS" id="PR00038">
    <property type="entry name" value="HTHLUXR"/>
</dbReference>
<protein>
    <submittedName>
        <fullName evidence="5">LuxR family transcriptional regulator</fullName>
    </submittedName>
</protein>
<dbReference type="PANTHER" id="PTHR44688:SF16">
    <property type="entry name" value="DNA-BINDING TRANSCRIPTIONAL ACTIVATOR DEVR_DOSR"/>
    <property type="match status" value="1"/>
</dbReference>
<dbReference type="eggNOG" id="COG2197">
    <property type="taxonomic scope" value="Bacteria"/>
</dbReference>
<accession>A0A076ESG8</accession>
<dbReference type="PANTHER" id="PTHR44688">
    <property type="entry name" value="DNA-BINDING TRANSCRIPTIONAL ACTIVATOR DEVR_DOSR"/>
    <property type="match status" value="1"/>
</dbReference>
<feature type="domain" description="HTH luxR-type" evidence="4">
    <location>
        <begin position="292"/>
        <end position="349"/>
    </location>
</feature>
<reference evidence="5 6" key="1">
    <citation type="submission" date="2014-07" db="EMBL/GenBank/DDBJ databases">
        <title>Genome Sequence of Rhodococcus opacus Strain R7, a Biodegrader of Mono- and Polycyclic Aromatic Hydrocarbons.</title>
        <authorList>
            <person name="Di Gennaro P."/>
            <person name="Zampolli J."/>
            <person name="Presti I."/>
            <person name="Cappelletti M."/>
            <person name="D'Ursi P."/>
            <person name="Orro A."/>
            <person name="Mezzelani A."/>
            <person name="Milanesi L."/>
        </authorList>
    </citation>
    <scope>NUCLEOTIDE SEQUENCE [LARGE SCALE GENOMIC DNA]</scope>
    <source>
        <strain evidence="5 6">R7</strain>
    </source>
</reference>
<keyword evidence="2" id="KW-0238">DNA-binding</keyword>
<dbReference type="Pfam" id="PF00196">
    <property type="entry name" value="GerE"/>
    <property type="match status" value="1"/>
</dbReference>
<evidence type="ECO:0000256" key="2">
    <source>
        <dbReference type="ARBA" id="ARBA00023125"/>
    </source>
</evidence>
<dbReference type="SUPFAM" id="SSF46894">
    <property type="entry name" value="C-terminal effector domain of the bipartite response regulators"/>
    <property type="match status" value="1"/>
</dbReference>
<dbReference type="EMBL" id="CP008947">
    <property type="protein sequence ID" value="AII08103.1"/>
    <property type="molecule type" value="Genomic_DNA"/>
</dbReference>
<proteinExistence type="predicted"/>
<dbReference type="InterPro" id="IPR000792">
    <property type="entry name" value="Tscrpt_reg_LuxR_C"/>
</dbReference>
<keyword evidence="1" id="KW-0805">Transcription regulation</keyword>
<dbReference type="InterPro" id="IPR036388">
    <property type="entry name" value="WH-like_DNA-bd_sf"/>
</dbReference>
<dbReference type="GO" id="GO:0003677">
    <property type="term" value="F:DNA binding"/>
    <property type="evidence" value="ECO:0007669"/>
    <property type="project" value="UniProtKB-KW"/>
</dbReference>
<evidence type="ECO:0000256" key="1">
    <source>
        <dbReference type="ARBA" id="ARBA00023015"/>
    </source>
</evidence>
<evidence type="ECO:0000259" key="4">
    <source>
        <dbReference type="SMART" id="SM00421"/>
    </source>
</evidence>